<protein>
    <submittedName>
        <fullName evidence="1">Uncharacterized protein conserved in bacteria</fullName>
    </submittedName>
</protein>
<dbReference type="OrthoDB" id="6681382at2"/>
<dbReference type="Pfam" id="PF10014">
    <property type="entry name" value="2OG-Fe_Oxy_2"/>
    <property type="match status" value="1"/>
</dbReference>
<dbReference type="GO" id="GO:0051213">
    <property type="term" value="F:dioxygenase activity"/>
    <property type="evidence" value="ECO:0007669"/>
    <property type="project" value="InterPro"/>
</dbReference>
<dbReference type="EMBL" id="LR134343">
    <property type="protein sequence ID" value="VEG13715.1"/>
    <property type="molecule type" value="Genomic_DNA"/>
</dbReference>
<evidence type="ECO:0000313" key="2">
    <source>
        <dbReference type="Proteomes" id="UP000274100"/>
    </source>
</evidence>
<evidence type="ECO:0000313" key="1">
    <source>
        <dbReference type="EMBL" id="VEG13715.1"/>
    </source>
</evidence>
<dbReference type="InterPro" id="IPR018724">
    <property type="entry name" value="2OG-Fe_dioxygenase"/>
</dbReference>
<dbReference type="Gene3D" id="2.60.120.620">
    <property type="entry name" value="q2cbj1_9rhob like domain"/>
    <property type="match status" value="1"/>
</dbReference>
<organism evidence="1 2">
    <name type="scientific">Moraxella cuniculi</name>
    <dbReference type="NCBI Taxonomy" id="34061"/>
    <lineage>
        <taxon>Bacteria</taxon>
        <taxon>Pseudomonadati</taxon>
        <taxon>Pseudomonadota</taxon>
        <taxon>Gammaproteobacteria</taxon>
        <taxon>Moraxellales</taxon>
        <taxon>Moraxellaceae</taxon>
        <taxon>Moraxella</taxon>
    </lineage>
</organism>
<dbReference type="KEGG" id="mcun:NCTC10297_01685"/>
<accession>A0A3S4QT63</accession>
<dbReference type="AlphaFoldDB" id="A0A3S4QT63"/>
<gene>
    <name evidence="1" type="ORF">NCTC10297_01685</name>
</gene>
<reference evidence="1 2" key="1">
    <citation type="submission" date="2018-12" db="EMBL/GenBank/DDBJ databases">
        <authorList>
            <consortium name="Pathogen Informatics"/>
        </authorList>
    </citation>
    <scope>NUCLEOTIDE SEQUENCE [LARGE SCALE GENOMIC DNA]</scope>
    <source>
        <strain evidence="1 2">NCTC10297</strain>
    </source>
</reference>
<sequence length="214" mass="23769">MSDVLLMKLGKLDKQAICAVQPSFDELKSSNYKDGAYRFRKYSKLAFAKGQLTVLPSDGFVQTGKLNEFQGDVLRCYENLSEQTVQSDGFGQICHAFVKACNLPSNCQLEVHQMRIIAQDNSTPAEATPEGVHQDGFDFVGVFTIARHNQQGGAIMLWQHKTDDTPLACVSPEPADYCIINDRTLWHSASSVSIANKDDVGYWDLFVVTANRPN</sequence>
<proteinExistence type="predicted"/>
<name>A0A3S4QT63_9GAMM</name>
<dbReference type="Proteomes" id="UP000274100">
    <property type="component" value="Chromosome"/>
</dbReference>
<dbReference type="RefSeq" id="WP_126331376.1">
    <property type="nucleotide sequence ID" value="NZ_LR134343.1"/>
</dbReference>